<dbReference type="Proteomes" id="UP000305675">
    <property type="component" value="Unassembled WGS sequence"/>
</dbReference>
<evidence type="ECO:0000313" key="2">
    <source>
        <dbReference type="EMBL" id="TKB56213.1"/>
    </source>
</evidence>
<keyword evidence="3" id="KW-1185">Reference proteome</keyword>
<proteinExistence type="predicted"/>
<dbReference type="EMBL" id="SWCJ01000004">
    <property type="protein sequence ID" value="TKB56213.1"/>
    <property type="molecule type" value="Genomic_DNA"/>
</dbReference>
<evidence type="ECO:0000259" key="1">
    <source>
        <dbReference type="Pfam" id="PF03372"/>
    </source>
</evidence>
<dbReference type="SUPFAM" id="SSF56219">
    <property type="entry name" value="DNase I-like"/>
    <property type="match status" value="1"/>
</dbReference>
<organism evidence="2 3">
    <name type="scientific">Ferrimonas aestuarii</name>
    <dbReference type="NCBI Taxonomy" id="2569539"/>
    <lineage>
        <taxon>Bacteria</taxon>
        <taxon>Pseudomonadati</taxon>
        <taxon>Pseudomonadota</taxon>
        <taxon>Gammaproteobacteria</taxon>
        <taxon>Alteromonadales</taxon>
        <taxon>Ferrimonadaceae</taxon>
        <taxon>Ferrimonas</taxon>
    </lineage>
</organism>
<dbReference type="PROSITE" id="PS51257">
    <property type="entry name" value="PROKAR_LIPOPROTEIN"/>
    <property type="match status" value="1"/>
</dbReference>
<reference evidence="2 3" key="1">
    <citation type="submission" date="2019-04" db="EMBL/GenBank/DDBJ databases">
        <authorList>
            <person name="Hwang J.C."/>
        </authorList>
    </citation>
    <scope>NUCLEOTIDE SEQUENCE [LARGE SCALE GENOMIC DNA]</scope>
    <source>
        <strain evidence="2 3">IMCC35002</strain>
    </source>
</reference>
<name>A0A4U1BU89_9GAMM</name>
<accession>A0A4U1BU89</accession>
<dbReference type="OrthoDB" id="6395261at2"/>
<dbReference type="AlphaFoldDB" id="A0A4U1BU89"/>
<protein>
    <recommendedName>
        <fullName evidence="1">Endonuclease/exonuclease/phosphatase domain-containing protein</fullName>
    </recommendedName>
</protein>
<dbReference type="GO" id="GO:0003824">
    <property type="term" value="F:catalytic activity"/>
    <property type="evidence" value="ECO:0007669"/>
    <property type="project" value="InterPro"/>
</dbReference>
<dbReference type="Pfam" id="PF03372">
    <property type="entry name" value="Exo_endo_phos"/>
    <property type="match status" value="1"/>
</dbReference>
<comment type="caution">
    <text evidence="2">The sequence shown here is derived from an EMBL/GenBank/DDBJ whole genome shotgun (WGS) entry which is preliminary data.</text>
</comment>
<feature type="domain" description="Endonuclease/exonuclease/phosphatase" evidence="1">
    <location>
        <begin position="49"/>
        <end position="296"/>
    </location>
</feature>
<dbReference type="InterPro" id="IPR005135">
    <property type="entry name" value="Endo/exonuclease/phosphatase"/>
</dbReference>
<dbReference type="RefSeq" id="WP_136862942.1">
    <property type="nucleotide sequence ID" value="NZ_SWCJ01000004.1"/>
</dbReference>
<sequence>MFKYAVPAAVVLGLAGCGGSSGSSDFSGDIRFATYHVDMEYSDFNTALSETASGNVQRLQNVAEVIQIANADVLLLTGISGADGSGNDGYRYSALNQFLDSYVGVAQDADVKAVEYRYVYMAQSNSGIPVLEDIDRDGSAAGTLPGDAVGYGNYWGQKSFAILSKYQLDTNGVRNFRELKWSAVPGVTEPKDASGANWFTHDTWQQMPLLNSNFIDIPLSLPDGRKIQLMATYLETPKEIDSSDRGYQRNSAQLSFIADYLGEGADHYIVNDKTDSGQRTGGYDDSRPFVLLGNFYNDHEGAWAVDAEGKPSYVGDSSAMRSLVNSSSLNRFTGVNWEAPTTQAAVDYAKTTQSTHDMPEIWTSLDGIRSDYIMLEQQLNFSGQGIVWEQVGGDNEALFYLRDGDGNLVNDADASSSHRLVWMDVTIN</sequence>
<dbReference type="InterPro" id="IPR036691">
    <property type="entry name" value="Endo/exonu/phosph_ase_sf"/>
</dbReference>
<dbReference type="Gene3D" id="3.60.10.10">
    <property type="entry name" value="Endonuclease/exonuclease/phosphatase"/>
    <property type="match status" value="1"/>
</dbReference>
<evidence type="ECO:0000313" key="3">
    <source>
        <dbReference type="Proteomes" id="UP000305675"/>
    </source>
</evidence>
<gene>
    <name evidence="2" type="ORF">FCL42_08340</name>
</gene>